<feature type="chain" id="PRO_5046198144" description="Outer membrane protein beta-barrel domain-containing protein" evidence="1">
    <location>
        <begin position="21"/>
        <end position="197"/>
    </location>
</feature>
<organism evidence="2 3">
    <name type="scientific">Novilysobacter erysipheiresistens</name>
    <dbReference type="NCBI Taxonomy" id="1749332"/>
    <lineage>
        <taxon>Bacteria</taxon>
        <taxon>Pseudomonadati</taxon>
        <taxon>Pseudomonadota</taxon>
        <taxon>Gammaproteobacteria</taxon>
        <taxon>Lysobacterales</taxon>
        <taxon>Lysobacteraceae</taxon>
        <taxon>Novilysobacter</taxon>
    </lineage>
</organism>
<feature type="signal peptide" evidence="1">
    <location>
        <begin position="1"/>
        <end position="20"/>
    </location>
</feature>
<evidence type="ECO:0000313" key="2">
    <source>
        <dbReference type="EMBL" id="MEG3183754.1"/>
    </source>
</evidence>
<dbReference type="SUPFAM" id="SSF56925">
    <property type="entry name" value="OMPA-like"/>
    <property type="match status" value="1"/>
</dbReference>
<accession>A0ABU7YXZ0</accession>
<proteinExistence type="predicted"/>
<keyword evidence="1" id="KW-0732">Signal</keyword>
<reference evidence="2 3" key="1">
    <citation type="journal article" date="2016" name="Int. J. Syst. Evol. Microbiol.">
        <title>Lysobacter erysipheiresistens sp. nov., an antagonist of powdery mildew, isolated from tobacco-cultivated soil.</title>
        <authorList>
            <person name="Xie B."/>
            <person name="Li T."/>
            <person name="Lin X."/>
            <person name="Wang C.J."/>
            <person name="Chen Y.J."/>
            <person name="Liu W.J."/>
            <person name="Zhao Z.W."/>
        </authorList>
    </citation>
    <scope>NUCLEOTIDE SEQUENCE [LARGE SCALE GENOMIC DNA]</scope>
    <source>
        <strain evidence="2 3">RS-LYSO-3</strain>
    </source>
</reference>
<evidence type="ECO:0000256" key="1">
    <source>
        <dbReference type="SAM" id="SignalP"/>
    </source>
</evidence>
<name>A0ABU7YXZ0_9GAMM</name>
<sequence>MNKQIALAAMLAAASFGASAGGVDYTYVEAGYARMDVESEEAADGFQLRASAAVAEHIYLHGGYASVEADDFDIELEESQVGVGLRSDLGERADFIAELGYVRYDLEVTNVLGVSGSDSIDGGRLSIGLRGLLADRVEGWAKASYNDGGDFDGSFSALIGAQVKFNQNWGVFVEAESGELLEDVDTTKYLIGVRASF</sequence>
<keyword evidence="3" id="KW-1185">Reference proteome</keyword>
<protein>
    <recommendedName>
        <fullName evidence="4">Outer membrane protein beta-barrel domain-containing protein</fullName>
    </recommendedName>
</protein>
<dbReference type="EMBL" id="JAXGFP010000003">
    <property type="protein sequence ID" value="MEG3183754.1"/>
    <property type="molecule type" value="Genomic_DNA"/>
</dbReference>
<evidence type="ECO:0008006" key="4">
    <source>
        <dbReference type="Google" id="ProtNLM"/>
    </source>
</evidence>
<comment type="caution">
    <text evidence="2">The sequence shown here is derived from an EMBL/GenBank/DDBJ whole genome shotgun (WGS) entry which is preliminary data.</text>
</comment>
<dbReference type="Proteomes" id="UP001355056">
    <property type="component" value="Unassembled WGS sequence"/>
</dbReference>
<dbReference type="RefSeq" id="WP_332616043.1">
    <property type="nucleotide sequence ID" value="NZ_JAXGFP010000003.1"/>
</dbReference>
<gene>
    <name evidence="2" type="ORF">SNE34_07005</name>
</gene>
<evidence type="ECO:0000313" key="3">
    <source>
        <dbReference type="Proteomes" id="UP001355056"/>
    </source>
</evidence>
<dbReference type="InterPro" id="IPR011250">
    <property type="entry name" value="OMP/PagP_B-barrel"/>
</dbReference>